<dbReference type="AlphaFoldDB" id="A0A2U3DQR0"/>
<feature type="region of interest" description="Disordered" evidence="1">
    <location>
        <begin position="10"/>
        <end position="52"/>
    </location>
</feature>
<sequence length="201" mass="23315">QRLLVTCVQRRPKTHDTMAARSTPPGAAKAGKRRRDSSDENTPAKASKRFEESKTIRSGKTRAWTHYESIPSQWRRYCLLVGGTLLINLWGDLRVPMDGYKYDAVRREHTLPVAGRSWGELMTILRFHNQVVIHPRAQGDLPIIKFVDRFDFHDWYRAILQPPSVESSSARPGICENLCCWMGFWEFRLWFSEVWTRGGSH</sequence>
<reference evidence="2 3" key="1">
    <citation type="journal article" date="2016" name="Front. Microbiol.">
        <title>Genome and transcriptome sequences reveal the specific parasitism of the nematophagous Purpureocillium lilacinum 36-1.</title>
        <authorList>
            <person name="Xie J."/>
            <person name="Li S."/>
            <person name="Mo C."/>
            <person name="Xiao X."/>
            <person name="Peng D."/>
            <person name="Wang G."/>
            <person name="Xiao Y."/>
        </authorList>
    </citation>
    <scope>NUCLEOTIDE SEQUENCE [LARGE SCALE GENOMIC DNA]</scope>
    <source>
        <strain evidence="2 3">36-1</strain>
    </source>
</reference>
<proteinExistence type="predicted"/>
<dbReference type="Proteomes" id="UP000245956">
    <property type="component" value="Unassembled WGS sequence"/>
</dbReference>
<evidence type="ECO:0000313" key="3">
    <source>
        <dbReference type="Proteomes" id="UP000245956"/>
    </source>
</evidence>
<evidence type="ECO:0000256" key="1">
    <source>
        <dbReference type="SAM" id="MobiDB-lite"/>
    </source>
</evidence>
<gene>
    <name evidence="2" type="ORF">PCL_09509</name>
</gene>
<dbReference type="EMBL" id="LCWV01000053">
    <property type="protein sequence ID" value="PWI64579.1"/>
    <property type="molecule type" value="Genomic_DNA"/>
</dbReference>
<accession>A0A2U3DQR0</accession>
<comment type="caution">
    <text evidence="2">The sequence shown here is derived from an EMBL/GenBank/DDBJ whole genome shotgun (WGS) entry which is preliminary data.</text>
</comment>
<organism evidence="2 3">
    <name type="scientific">Purpureocillium lilacinum</name>
    <name type="common">Paecilomyces lilacinus</name>
    <dbReference type="NCBI Taxonomy" id="33203"/>
    <lineage>
        <taxon>Eukaryota</taxon>
        <taxon>Fungi</taxon>
        <taxon>Dikarya</taxon>
        <taxon>Ascomycota</taxon>
        <taxon>Pezizomycotina</taxon>
        <taxon>Sordariomycetes</taxon>
        <taxon>Hypocreomycetidae</taxon>
        <taxon>Hypocreales</taxon>
        <taxon>Ophiocordycipitaceae</taxon>
        <taxon>Purpureocillium</taxon>
    </lineage>
</organism>
<name>A0A2U3DQR0_PURLI</name>
<protein>
    <submittedName>
        <fullName evidence="2">Uncharacterized protein</fullName>
    </submittedName>
</protein>
<feature type="non-terminal residue" evidence="2">
    <location>
        <position position="1"/>
    </location>
</feature>
<evidence type="ECO:0000313" key="2">
    <source>
        <dbReference type="EMBL" id="PWI64579.1"/>
    </source>
</evidence>